<evidence type="ECO:0000313" key="3">
    <source>
        <dbReference type="Proteomes" id="UP000031737"/>
    </source>
</evidence>
<protein>
    <submittedName>
        <fullName evidence="2">Uncharacterized protein</fullName>
    </submittedName>
</protein>
<name>A0A061IRY7_TRYRA</name>
<feature type="region of interest" description="Disordered" evidence="1">
    <location>
        <begin position="1"/>
        <end position="56"/>
    </location>
</feature>
<feature type="region of interest" description="Disordered" evidence="1">
    <location>
        <begin position="487"/>
        <end position="520"/>
    </location>
</feature>
<comment type="caution">
    <text evidence="2">The sequence shown here is derived from an EMBL/GenBank/DDBJ whole genome shotgun (WGS) entry which is preliminary data.</text>
</comment>
<dbReference type="EMBL" id="AUPL01006991">
    <property type="protein sequence ID" value="ESL05363.1"/>
    <property type="molecule type" value="Genomic_DNA"/>
</dbReference>
<evidence type="ECO:0000256" key="1">
    <source>
        <dbReference type="SAM" id="MobiDB-lite"/>
    </source>
</evidence>
<proteinExistence type="predicted"/>
<accession>A0A061IRY7</accession>
<feature type="compositionally biased region" description="Polar residues" evidence="1">
    <location>
        <begin position="170"/>
        <end position="191"/>
    </location>
</feature>
<evidence type="ECO:0000313" key="2">
    <source>
        <dbReference type="EMBL" id="ESL05363.1"/>
    </source>
</evidence>
<sequence length="665" mass="69761">MTGMEVTAKAAAHEAGGAAVRDEEGRSEESPCGFDSKYEAQPSETNSAAACVNGTLDGPPPPFSSAYKKTEVSTSASLARNTVADACGEGPVAPPSAAGKFQLGDSSYSTSTSNCFTCVSFEEGRPLCVQPRLLPSAAPGPLRGAPDVSHAQTRAVGSTEAGPHKEQACAGSTPSLENLASQPSAGGTAQIKTKGPNREEEQHDQAIYTKETFVEVEVSGGSLIEKTEGDVQETLLAACVEGQISSQQVGPRVPRVDPVRSASTSASQQTSPTHDISLASPPLLFAVSSVGAGASTHTDPSLLLCASVCGTEVTSASPTVNFALLSQVRLTEETLQDPDSKQPSLQLPVWAELGSASPPAHPHNTPPMICAPIANRSTDVSAMPSIREQVGVERCWGSGSDCLTNVERTGVRRLPLLVDVSEGHFSTSEVTDSHGNASHRSGLSTARSCEGLVVSPHALPTSASDLHFAHCQRWGALPHTVSLPGTYSSSPSLLGTAPRSTVPRRRGGLLSPFPPPPLSPLTFSGTKEDAVMDSCETSCHVQRRSCASPPPEQPHLSSSLSGRLYSPGTECVLSKAVTSANGFVGLMATTAGGCAAGERKSSRYFCRWCDEPYVWREVCLIADEPHDILRLRRKHEKDVKKRAQWLLRCGKIQEAVSELQAAGIV</sequence>
<gene>
    <name evidence="2" type="ORF">TRSC58_06991</name>
</gene>
<dbReference type="Proteomes" id="UP000031737">
    <property type="component" value="Unassembled WGS sequence"/>
</dbReference>
<dbReference type="AlphaFoldDB" id="A0A061IRY7"/>
<reference evidence="2 3" key="1">
    <citation type="submission" date="2013-07" db="EMBL/GenBank/DDBJ databases">
        <authorList>
            <person name="Stoco P.H."/>
            <person name="Wagner G."/>
            <person name="Gerber A."/>
            <person name="Zaha A."/>
            <person name="Thompson C."/>
            <person name="Bartholomeu D.C."/>
            <person name="Luckemeyer D.D."/>
            <person name="Bahia D."/>
            <person name="Loreto E."/>
            <person name="Prestes E.B."/>
            <person name="Lima F.M."/>
            <person name="Rodrigues-Luiz G."/>
            <person name="Vallejo G.A."/>
            <person name="Filho J.F."/>
            <person name="Monteiro K.M."/>
            <person name="Tyler K.M."/>
            <person name="de Almeida L.G."/>
            <person name="Ortiz M.F."/>
            <person name="Siervo M.A."/>
            <person name="de Moraes M.H."/>
            <person name="Cunha O.L."/>
            <person name="Mendonca-Neto R."/>
            <person name="Silva R."/>
            <person name="Teixeira S.M."/>
            <person name="Murta S.M."/>
            <person name="Sincero T.C."/>
            <person name="Mendes T.A."/>
            <person name="Urmenyi T.P."/>
            <person name="Silva V.G."/>
            <person name="da Rocha W.D."/>
            <person name="Andersson B."/>
            <person name="Romanha A.J."/>
            <person name="Steindel M."/>
            <person name="de Vasconcelos A.T."/>
            <person name="Grisard E.C."/>
        </authorList>
    </citation>
    <scope>NUCLEOTIDE SEQUENCE [LARGE SCALE GENOMIC DNA]</scope>
    <source>
        <strain evidence="2 3">SC58</strain>
    </source>
</reference>
<feature type="compositionally biased region" description="Low complexity" evidence="1">
    <location>
        <begin position="8"/>
        <end position="19"/>
    </location>
</feature>
<dbReference type="OrthoDB" id="248074at2759"/>
<keyword evidence="3" id="KW-1185">Reference proteome</keyword>
<feature type="compositionally biased region" description="Low complexity" evidence="1">
    <location>
        <begin position="259"/>
        <end position="271"/>
    </location>
</feature>
<dbReference type="VEuPathDB" id="TriTrypDB:TRSC58_06991"/>
<organism evidence="2 3">
    <name type="scientific">Trypanosoma rangeli SC58</name>
    <dbReference type="NCBI Taxonomy" id="429131"/>
    <lineage>
        <taxon>Eukaryota</taxon>
        <taxon>Discoba</taxon>
        <taxon>Euglenozoa</taxon>
        <taxon>Kinetoplastea</taxon>
        <taxon>Metakinetoplastina</taxon>
        <taxon>Trypanosomatida</taxon>
        <taxon>Trypanosomatidae</taxon>
        <taxon>Trypanosoma</taxon>
        <taxon>Herpetosoma</taxon>
    </lineage>
</organism>
<feature type="compositionally biased region" description="Basic and acidic residues" evidence="1">
    <location>
        <begin position="20"/>
        <end position="29"/>
    </location>
</feature>
<feature type="region of interest" description="Disordered" evidence="1">
    <location>
        <begin position="139"/>
        <end position="205"/>
    </location>
</feature>
<feature type="region of interest" description="Disordered" evidence="1">
    <location>
        <begin position="248"/>
        <end position="277"/>
    </location>
</feature>